<evidence type="ECO:0000313" key="1">
    <source>
        <dbReference type="EMBL" id="QIM64274.1"/>
    </source>
</evidence>
<reference evidence="2 3" key="2">
    <citation type="submission" date="2018-11" db="EMBL/GenBank/DDBJ databases">
        <title>Genomic Encyclopedia of Type Strains, Phase IV (KMG-IV): sequencing the most valuable type-strain genomes for metagenomic binning, comparative biology and taxonomic classification.</title>
        <authorList>
            <person name="Goeker M."/>
        </authorList>
    </citation>
    <scope>NUCLEOTIDE SEQUENCE [LARGE SCALE GENOMIC DNA]</scope>
    <source>
        <strain evidence="2 3">DSM 25797</strain>
    </source>
</reference>
<dbReference type="AlphaFoldDB" id="A0AAE7C1P5"/>
<evidence type="ECO:0000313" key="4">
    <source>
        <dbReference type="Proteomes" id="UP000502287"/>
    </source>
</evidence>
<dbReference type="EMBL" id="RKQT01000002">
    <property type="protein sequence ID" value="RPE93819.1"/>
    <property type="molecule type" value="Genomic_DNA"/>
</dbReference>
<dbReference type="RefSeq" id="WP_123956966.1">
    <property type="nucleotide sequence ID" value="NZ_CP015029.1"/>
</dbReference>
<organism evidence="1 4">
    <name type="scientific">Frederiksenia canicola</name>
    <dbReference type="NCBI Taxonomy" id="123824"/>
    <lineage>
        <taxon>Bacteria</taxon>
        <taxon>Pseudomonadati</taxon>
        <taxon>Pseudomonadota</taxon>
        <taxon>Gammaproteobacteria</taxon>
        <taxon>Pasteurellales</taxon>
        <taxon>Pasteurellaceae</taxon>
        <taxon>Frederiksenia</taxon>
    </lineage>
</organism>
<dbReference type="Proteomes" id="UP000276901">
    <property type="component" value="Unassembled WGS sequence"/>
</dbReference>
<dbReference type="InterPro" id="IPR010662">
    <property type="entry name" value="RBBP9/YdeN"/>
</dbReference>
<dbReference type="PANTHER" id="PTHR15394:SF3">
    <property type="entry name" value="SERINE HYDROLASE RBBP9"/>
    <property type="match status" value="1"/>
</dbReference>
<name>A0AAE7C1P5_9PAST</name>
<keyword evidence="3" id="KW-1185">Reference proteome</keyword>
<reference evidence="1 4" key="1">
    <citation type="submission" date="2016-03" db="EMBL/GenBank/DDBJ databases">
        <authorList>
            <person name="Hansen M.J."/>
            <person name="Bojesen A.M."/>
            <person name="Planet P."/>
        </authorList>
    </citation>
    <scope>NUCLEOTIDE SEQUENCE [LARGE SCALE GENOMIC DNA]</scope>
    <source>
        <strain evidence="1 4">HPA 21</strain>
    </source>
</reference>
<dbReference type="KEGG" id="fcl:A4G17_01795"/>
<accession>A0AAE7C1P5</accession>
<dbReference type="Pfam" id="PF06821">
    <property type="entry name" value="Ser_hydrolase"/>
    <property type="match status" value="1"/>
</dbReference>
<evidence type="ECO:0000313" key="2">
    <source>
        <dbReference type="EMBL" id="RPE93819.1"/>
    </source>
</evidence>
<dbReference type="GO" id="GO:0016787">
    <property type="term" value="F:hydrolase activity"/>
    <property type="evidence" value="ECO:0007669"/>
    <property type="project" value="InterPro"/>
</dbReference>
<evidence type="ECO:0000313" key="3">
    <source>
        <dbReference type="Proteomes" id="UP000276901"/>
    </source>
</evidence>
<dbReference type="Proteomes" id="UP000502287">
    <property type="component" value="Chromosome"/>
</dbReference>
<gene>
    <name evidence="1" type="ORF">A4G17_01795</name>
    <name evidence="2" type="ORF">EDC49_1333</name>
</gene>
<sequence>MKVYIVHGYTASPDKHWFPWLARELESIGVPCERLAMPDSDNPTPEKWVAFLEQHVQMDEKTIIVGHSLGCITWLNFLAKQQLTPAGAILVSGFYQPLHTLPELAPFAEFYAKQPTLTAFPCKVVAALDDHIVPHQYSDALAQHLQADYFRLNHGGHFLDREGWTAFPLVLALLKAWIE</sequence>
<proteinExistence type="predicted"/>
<dbReference type="SUPFAM" id="SSF53474">
    <property type="entry name" value="alpha/beta-Hydrolases"/>
    <property type="match status" value="1"/>
</dbReference>
<dbReference type="Gene3D" id="3.40.50.1820">
    <property type="entry name" value="alpha/beta hydrolase"/>
    <property type="match status" value="1"/>
</dbReference>
<dbReference type="PANTHER" id="PTHR15394">
    <property type="entry name" value="SERINE HYDROLASE RBBP9"/>
    <property type="match status" value="1"/>
</dbReference>
<dbReference type="InterPro" id="IPR029058">
    <property type="entry name" value="AB_hydrolase_fold"/>
</dbReference>
<protein>
    <submittedName>
        <fullName evidence="1">Esterase</fullName>
    </submittedName>
</protein>
<dbReference type="EMBL" id="CP015029">
    <property type="protein sequence ID" value="QIM64274.1"/>
    <property type="molecule type" value="Genomic_DNA"/>
</dbReference>